<dbReference type="SUPFAM" id="SSF46785">
    <property type="entry name" value="Winged helix' DNA-binding domain"/>
    <property type="match status" value="1"/>
</dbReference>
<dbReference type="Pfam" id="PF01037">
    <property type="entry name" value="AsnC_trans_reg"/>
    <property type="match status" value="1"/>
</dbReference>
<dbReference type="InterPro" id="IPR019888">
    <property type="entry name" value="Tscrpt_reg_AsnC-like"/>
</dbReference>
<evidence type="ECO:0000256" key="1">
    <source>
        <dbReference type="ARBA" id="ARBA00023015"/>
    </source>
</evidence>
<dbReference type="InterPro" id="IPR011008">
    <property type="entry name" value="Dimeric_a/b-barrel"/>
</dbReference>
<dbReference type="InterPro" id="IPR036390">
    <property type="entry name" value="WH_DNA-bd_sf"/>
</dbReference>
<dbReference type="PANTHER" id="PTHR30154:SF34">
    <property type="entry name" value="TRANSCRIPTIONAL REGULATOR AZLB"/>
    <property type="match status" value="1"/>
</dbReference>
<evidence type="ECO:0000313" key="5">
    <source>
        <dbReference type="EMBL" id="HIU68388.1"/>
    </source>
</evidence>
<keyword evidence="2" id="KW-0238">DNA-binding</keyword>
<organism evidence="5 6">
    <name type="scientific">Candidatus Scybalenecus merdavium</name>
    <dbReference type="NCBI Taxonomy" id="2840939"/>
    <lineage>
        <taxon>Bacteria</taxon>
        <taxon>Bacillati</taxon>
        <taxon>Bacillota</taxon>
        <taxon>Clostridia</taxon>
        <taxon>Eubacteriales</taxon>
        <taxon>Oscillospiraceae</taxon>
        <taxon>Oscillospiraceae incertae sedis</taxon>
        <taxon>Candidatus Scybalenecus</taxon>
    </lineage>
</organism>
<proteinExistence type="predicted"/>
<sequence length="159" mass="17887">MDKLLHLLMENPRLTNEELAQTLGMTEQDVAAKIAEYENQGIIKGYSTVIDHDALQDDTVTALIEIKVKPKFGHGFDEIAERIAALEEVESVYLMSGSYDLCCIVSDKSFQVVSMFVSRRLSPLEDIESTTTHFILKRYKDSGVLFSKKPQDDRGVISL</sequence>
<name>A0A9D1SN06_9FIRM</name>
<dbReference type="Pfam" id="PF13412">
    <property type="entry name" value="HTH_24"/>
    <property type="match status" value="1"/>
</dbReference>
<evidence type="ECO:0000259" key="4">
    <source>
        <dbReference type="PROSITE" id="PS50956"/>
    </source>
</evidence>
<dbReference type="GO" id="GO:0043565">
    <property type="term" value="F:sequence-specific DNA binding"/>
    <property type="evidence" value="ECO:0007669"/>
    <property type="project" value="InterPro"/>
</dbReference>
<comment type="caution">
    <text evidence="5">The sequence shown here is derived from an EMBL/GenBank/DDBJ whole genome shotgun (WGS) entry which is preliminary data.</text>
</comment>
<feature type="domain" description="HTH asnC-type" evidence="4">
    <location>
        <begin position="1"/>
        <end position="77"/>
    </location>
</feature>
<accession>A0A9D1SN06</accession>
<dbReference type="InterPro" id="IPR036388">
    <property type="entry name" value="WH-like_DNA-bd_sf"/>
</dbReference>
<dbReference type="SMART" id="SM00344">
    <property type="entry name" value="HTH_ASNC"/>
    <property type="match status" value="1"/>
</dbReference>
<dbReference type="Gene3D" id="1.10.10.10">
    <property type="entry name" value="Winged helix-like DNA-binding domain superfamily/Winged helix DNA-binding domain"/>
    <property type="match status" value="1"/>
</dbReference>
<dbReference type="GO" id="GO:0043200">
    <property type="term" value="P:response to amino acid"/>
    <property type="evidence" value="ECO:0007669"/>
    <property type="project" value="TreeGrafter"/>
</dbReference>
<dbReference type="Gene3D" id="3.30.70.920">
    <property type="match status" value="1"/>
</dbReference>
<dbReference type="EMBL" id="DVNM01000002">
    <property type="protein sequence ID" value="HIU68388.1"/>
    <property type="molecule type" value="Genomic_DNA"/>
</dbReference>
<evidence type="ECO:0000256" key="2">
    <source>
        <dbReference type="ARBA" id="ARBA00023125"/>
    </source>
</evidence>
<evidence type="ECO:0000256" key="3">
    <source>
        <dbReference type="ARBA" id="ARBA00023163"/>
    </source>
</evidence>
<gene>
    <name evidence="5" type="ORF">IAD23_00330</name>
</gene>
<protein>
    <submittedName>
        <fullName evidence="5">Lrp/AsnC family transcriptional regulator</fullName>
    </submittedName>
</protein>
<dbReference type="InterPro" id="IPR019887">
    <property type="entry name" value="Tscrpt_reg_AsnC/Lrp_C"/>
</dbReference>
<dbReference type="PANTHER" id="PTHR30154">
    <property type="entry name" value="LEUCINE-RESPONSIVE REGULATORY PROTEIN"/>
    <property type="match status" value="1"/>
</dbReference>
<dbReference type="SUPFAM" id="SSF54909">
    <property type="entry name" value="Dimeric alpha+beta barrel"/>
    <property type="match status" value="1"/>
</dbReference>
<keyword evidence="1" id="KW-0805">Transcription regulation</keyword>
<evidence type="ECO:0000313" key="6">
    <source>
        <dbReference type="Proteomes" id="UP000824125"/>
    </source>
</evidence>
<dbReference type="Proteomes" id="UP000824125">
    <property type="component" value="Unassembled WGS sequence"/>
</dbReference>
<dbReference type="PROSITE" id="PS50956">
    <property type="entry name" value="HTH_ASNC_2"/>
    <property type="match status" value="1"/>
</dbReference>
<dbReference type="InterPro" id="IPR000485">
    <property type="entry name" value="AsnC-type_HTH_dom"/>
</dbReference>
<reference evidence="5" key="1">
    <citation type="submission" date="2020-10" db="EMBL/GenBank/DDBJ databases">
        <authorList>
            <person name="Gilroy R."/>
        </authorList>
    </citation>
    <scope>NUCLEOTIDE SEQUENCE</scope>
    <source>
        <strain evidence="5">CHK176-6737</strain>
    </source>
</reference>
<reference evidence="5" key="2">
    <citation type="journal article" date="2021" name="PeerJ">
        <title>Extensive microbial diversity within the chicken gut microbiome revealed by metagenomics and culture.</title>
        <authorList>
            <person name="Gilroy R."/>
            <person name="Ravi A."/>
            <person name="Getino M."/>
            <person name="Pursley I."/>
            <person name="Horton D.L."/>
            <person name="Alikhan N.F."/>
            <person name="Baker D."/>
            <person name="Gharbi K."/>
            <person name="Hall N."/>
            <person name="Watson M."/>
            <person name="Adriaenssens E.M."/>
            <person name="Foster-Nyarko E."/>
            <person name="Jarju S."/>
            <person name="Secka A."/>
            <person name="Antonio M."/>
            <person name="Oren A."/>
            <person name="Chaudhuri R.R."/>
            <person name="La Ragione R."/>
            <person name="Hildebrand F."/>
            <person name="Pallen M.J."/>
        </authorList>
    </citation>
    <scope>NUCLEOTIDE SEQUENCE</scope>
    <source>
        <strain evidence="5">CHK176-6737</strain>
    </source>
</reference>
<keyword evidence="3" id="KW-0804">Transcription</keyword>
<dbReference type="GO" id="GO:0005829">
    <property type="term" value="C:cytosol"/>
    <property type="evidence" value="ECO:0007669"/>
    <property type="project" value="TreeGrafter"/>
</dbReference>
<dbReference type="AlphaFoldDB" id="A0A9D1SN06"/>